<protein>
    <submittedName>
        <fullName evidence="2">Uncharacterized protein</fullName>
    </submittedName>
</protein>
<evidence type="ECO:0000313" key="3">
    <source>
        <dbReference type="Proteomes" id="UP001476798"/>
    </source>
</evidence>
<dbReference type="Proteomes" id="UP001476798">
    <property type="component" value="Unassembled WGS sequence"/>
</dbReference>
<comment type="caution">
    <text evidence="2">The sequence shown here is derived from an EMBL/GenBank/DDBJ whole genome shotgun (WGS) entry which is preliminary data.</text>
</comment>
<evidence type="ECO:0000313" key="2">
    <source>
        <dbReference type="EMBL" id="MEQ2170228.1"/>
    </source>
</evidence>
<gene>
    <name evidence="2" type="ORF">GOODEAATRI_033317</name>
</gene>
<proteinExistence type="predicted"/>
<reference evidence="2 3" key="1">
    <citation type="submission" date="2021-06" db="EMBL/GenBank/DDBJ databases">
        <authorList>
            <person name="Palmer J.M."/>
        </authorList>
    </citation>
    <scope>NUCLEOTIDE SEQUENCE [LARGE SCALE GENOMIC DNA]</scope>
    <source>
        <strain evidence="2 3">GA_2019</strain>
        <tissue evidence="2">Muscle</tissue>
    </source>
</reference>
<evidence type="ECO:0000256" key="1">
    <source>
        <dbReference type="SAM" id="MobiDB-lite"/>
    </source>
</evidence>
<sequence length="129" mass="14240">MHYTPRSRYRYPRGGNGPQTQEVVPFIPLHWQADQNQPSLVGPLFKPRHNKHNRADNTDQLLTTDPPTPHQDRTNSLGKRSPAGGMHPGPTAPTMLSQTHHIATTATTAQGETPTRSSPPLPPSQSKCR</sequence>
<feature type="compositionally biased region" description="Basic residues" evidence="1">
    <location>
        <begin position="1"/>
        <end position="11"/>
    </location>
</feature>
<feature type="region of interest" description="Disordered" evidence="1">
    <location>
        <begin position="37"/>
        <end position="129"/>
    </location>
</feature>
<feature type="region of interest" description="Disordered" evidence="1">
    <location>
        <begin position="1"/>
        <end position="21"/>
    </location>
</feature>
<organism evidence="2 3">
    <name type="scientific">Goodea atripinnis</name>
    <dbReference type="NCBI Taxonomy" id="208336"/>
    <lineage>
        <taxon>Eukaryota</taxon>
        <taxon>Metazoa</taxon>
        <taxon>Chordata</taxon>
        <taxon>Craniata</taxon>
        <taxon>Vertebrata</taxon>
        <taxon>Euteleostomi</taxon>
        <taxon>Actinopterygii</taxon>
        <taxon>Neopterygii</taxon>
        <taxon>Teleostei</taxon>
        <taxon>Neoteleostei</taxon>
        <taxon>Acanthomorphata</taxon>
        <taxon>Ovalentaria</taxon>
        <taxon>Atherinomorphae</taxon>
        <taxon>Cyprinodontiformes</taxon>
        <taxon>Goodeidae</taxon>
        <taxon>Goodea</taxon>
    </lineage>
</organism>
<keyword evidence="3" id="KW-1185">Reference proteome</keyword>
<name>A0ABV0NFS3_9TELE</name>
<dbReference type="EMBL" id="JAHRIO010036802">
    <property type="protein sequence ID" value="MEQ2170228.1"/>
    <property type="molecule type" value="Genomic_DNA"/>
</dbReference>
<accession>A0ABV0NFS3</accession>